<feature type="transmembrane region" description="Helical" evidence="7">
    <location>
        <begin position="111"/>
        <end position="130"/>
    </location>
</feature>
<dbReference type="KEGG" id="npi:G7071_16485"/>
<dbReference type="GO" id="GO:1902600">
    <property type="term" value="P:proton transmembrane transport"/>
    <property type="evidence" value="ECO:0007669"/>
    <property type="project" value="InterPro"/>
</dbReference>
<feature type="transmembrane region" description="Helical" evidence="7">
    <location>
        <begin position="76"/>
        <end position="105"/>
    </location>
</feature>
<dbReference type="Proteomes" id="UP000502035">
    <property type="component" value="Chromosome"/>
</dbReference>
<feature type="transmembrane region" description="Helical" evidence="7">
    <location>
        <begin position="142"/>
        <end position="164"/>
    </location>
</feature>
<evidence type="ECO:0000256" key="4">
    <source>
        <dbReference type="ARBA" id="ARBA00022692"/>
    </source>
</evidence>
<dbReference type="SUPFAM" id="SSF51735">
    <property type="entry name" value="NAD(P)-binding Rossmann-fold domains"/>
    <property type="match status" value="1"/>
</dbReference>
<dbReference type="GO" id="GO:0016020">
    <property type="term" value="C:membrane"/>
    <property type="evidence" value="ECO:0007669"/>
    <property type="project" value="UniProtKB-SubCell"/>
</dbReference>
<organism evidence="10 11">
    <name type="scientific">Nocardioides piscis</name>
    <dbReference type="NCBI Taxonomy" id="2714938"/>
    <lineage>
        <taxon>Bacteria</taxon>
        <taxon>Bacillati</taxon>
        <taxon>Actinomycetota</taxon>
        <taxon>Actinomycetes</taxon>
        <taxon>Propionibacteriales</taxon>
        <taxon>Nocardioidaceae</taxon>
        <taxon>Nocardioides</taxon>
    </lineage>
</organism>
<evidence type="ECO:0000256" key="3">
    <source>
        <dbReference type="ARBA" id="ARBA00022448"/>
    </source>
</evidence>
<dbReference type="Pfam" id="PF00999">
    <property type="entry name" value="Na_H_Exchanger"/>
    <property type="match status" value="1"/>
</dbReference>
<keyword evidence="5 7" id="KW-1133">Transmembrane helix</keyword>
<comment type="similarity">
    <text evidence="2">Belongs to the monovalent cation:proton antiporter 2 (CPA2) transporter (TC 2.A.37) family.</text>
</comment>
<feature type="transmembrane region" description="Helical" evidence="7">
    <location>
        <begin position="170"/>
        <end position="187"/>
    </location>
</feature>
<dbReference type="GO" id="GO:0015297">
    <property type="term" value="F:antiporter activity"/>
    <property type="evidence" value="ECO:0007669"/>
    <property type="project" value="InterPro"/>
</dbReference>
<accession>A0A6G7YJ67</accession>
<gene>
    <name evidence="10" type="ORF">G7071_16485</name>
</gene>
<feature type="domain" description="Cation/H+ exchanger transmembrane" evidence="8">
    <location>
        <begin position="9"/>
        <end position="349"/>
    </location>
</feature>
<comment type="subcellular location">
    <subcellularLocation>
        <location evidence="1">Membrane</location>
        <topology evidence="1">Multi-pass membrane protein</topology>
    </subcellularLocation>
</comment>
<evidence type="ECO:0000313" key="10">
    <source>
        <dbReference type="EMBL" id="QIK76785.1"/>
    </source>
</evidence>
<evidence type="ECO:0000259" key="9">
    <source>
        <dbReference type="Pfam" id="PF02254"/>
    </source>
</evidence>
<dbReference type="InterPro" id="IPR036291">
    <property type="entry name" value="NAD(P)-bd_dom_sf"/>
</dbReference>
<feature type="transmembrane region" description="Helical" evidence="7">
    <location>
        <begin position="199"/>
        <end position="219"/>
    </location>
</feature>
<keyword evidence="4 7" id="KW-0812">Transmembrane</keyword>
<dbReference type="Pfam" id="PF02254">
    <property type="entry name" value="TrkA_N"/>
    <property type="match status" value="1"/>
</dbReference>
<evidence type="ECO:0000256" key="2">
    <source>
        <dbReference type="ARBA" id="ARBA00005551"/>
    </source>
</evidence>
<dbReference type="RefSeq" id="WP_166320469.1">
    <property type="nucleotide sequence ID" value="NZ_CP049866.1"/>
</dbReference>
<feature type="transmembrane region" description="Helical" evidence="7">
    <location>
        <begin position="46"/>
        <end position="64"/>
    </location>
</feature>
<evidence type="ECO:0000256" key="5">
    <source>
        <dbReference type="ARBA" id="ARBA00022989"/>
    </source>
</evidence>
<evidence type="ECO:0000313" key="11">
    <source>
        <dbReference type="Proteomes" id="UP000502035"/>
    </source>
</evidence>
<name>A0A6G7YJ67_9ACTN</name>
<dbReference type="PANTHER" id="PTHR42751:SF1">
    <property type="entry name" value="CATION_PROTON ANTIPORTER YBAL-RELATED"/>
    <property type="match status" value="1"/>
</dbReference>
<evidence type="ECO:0000256" key="1">
    <source>
        <dbReference type="ARBA" id="ARBA00004141"/>
    </source>
</evidence>
<dbReference type="AlphaFoldDB" id="A0A6G7YJ67"/>
<dbReference type="EMBL" id="CP049866">
    <property type="protein sequence ID" value="QIK76785.1"/>
    <property type="molecule type" value="Genomic_DNA"/>
</dbReference>
<protein>
    <submittedName>
        <fullName evidence="10">Cation:proton antiporter</fullName>
    </submittedName>
</protein>
<sequence length="528" mass="55179">MGDIAAILTTALGAGLLASVLRLPPLVGFLAAGFALSAAGVSAPPLLDVLASLGVTLLLFGIGLKLDLRVLVRSEVWLTASAHMALTTVVAAAYLGLFGVLGVGLLADQGWQTLLLVGFALSFSSTVFVVKTLEERGGTAALSGRTAIGILIVQDLAAVAFLAATHEDPPSLWAFGLVLLIPAALLVRPLLDHLGHDELRPLFGLVAALVPGYALFEAVGLKGDLGALVVGILLAPHAGSEALSKSLFSIKEILLVGFFLSVGFTGLPTLGELLISAALLLLLPLKAAGFAALLWTRGLRRRTSVRTATTLGNFSEFGLIVAVAAGSGLGEEWLGVLATTVAASFLLSAVVGRHPDAFVELTRRVLPDHPVERLHADDRPIDVGDAEAVVLGMGRVGRAAYERLTRDYGLRVVGVEDFPSRQESLVADGLNVVLGDATDPEFWARMRPHHVQLAVLAMPFHTSNVDALRKLQDSEFAGTVAVVAQYDDDLEQARALGAHTGFQLYDGVGAELADRAADEAGLPRRDGG</sequence>
<dbReference type="InterPro" id="IPR006153">
    <property type="entry name" value="Cation/H_exchanger_TM"/>
</dbReference>
<evidence type="ECO:0000259" key="8">
    <source>
        <dbReference type="Pfam" id="PF00999"/>
    </source>
</evidence>
<dbReference type="Gene3D" id="1.20.1530.20">
    <property type="match status" value="1"/>
</dbReference>
<keyword evidence="6 7" id="KW-0472">Membrane</keyword>
<keyword evidence="11" id="KW-1185">Reference proteome</keyword>
<keyword evidence="3" id="KW-0813">Transport</keyword>
<evidence type="ECO:0000256" key="6">
    <source>
        <dbReference type="ARBA" id="ARBA00023136"/>
    </source>
</evidence>
<feature type="domain" description="RCK N-terminal" evidence="9">
    <location>
        <begin position="389"/>
        <end position="500"/>
    </location>
</feature>
<feature type="transmembrane region" description="Helical" evidence="7">
    <location>
        <begin position="307"/>
        <end position="327"/>
    </location>
</feature>
<reference evidence="10 11" key="1">
    <citation type="submission" date="2020-03" db="EMBL/GenBank/DDBJ databases">
        <title>Nocardioides sp. nov., isolated from fish.</title>
        <authorList>
            <person name="Hyun D.-W."/>
            <person name="Bae J.-W."/>
        </authorList>
    </citation>
    <scope>NUCLEOTIDE SEQUENCE [LARGE SCALE GENOMIC DNA]</scope>
    <source>
        <strain evidence="10 11">HDW12A</strain>
    </source>
</reference>
<feature type="transmembrane region" description="Helical" evidence="7">
    <location>
        <begin position="273"/>
        <end position="295"/>
    </location>
</feature>
<dbReference type="InterPro" id="IPR038770">
    <property type="entry name" value="Na+/solute_symporter_sf"/>
</dbReference>
<dbReference type="InterPro" id="IPR003148">
    <property type="entry name" value="RCK_N"/>
</dbReference>
<evidence type="ECO:0000256" key="7">
    <source>
        <dbReference type="SAM" id="Phobius"/>
    </source>
</evidence>
<dbReference type="GO" id="GO:0006813">
    <property type="term" value="P:potassium ion transport"/>
    <property type="evidence" value="ECO:0007669"/>
    <property type="project" value="InterPro"/>
</dbReference>
<dbReference type="Gene3D" id="3.40.50.720">
    <property type="entry name" value="NAD(P)-binding Rossmann-like Domain"/>
    <property type="match status" value="1"/>
</dbReference>
<dbReference type="PANTHER" id="PTHR42751">
    <property type="entry name" value="SODIUM/HYDROGEN EXCHANGER FAMILY/TRKA DOMAIN PROTEIN"/>
    <property type="match status" value="1"/>
</dbReference>
<feature type="transmembrane region" description="Helical" evidence="7">
    <location>
        <begin position="333"/>
        <end position="351"/>
    </location>
</feature>
<proteinExistence type="inferred from homology"/>